<name>A0A4Z2JJ80_9TELE</name>
<feature type="region of interest" description="Disordered" evidence="1">
    <location>
        <begin position="62"/>
        <end position="89"/>
    </location>
</feature>
<evidence type="ECO:0000313" key="2">
    <source>
        <dbReference type="EMBL" id="TNN89698.1"/>
    </source>
</evidence>
<reference evidence="2 3" key="1">
    <citation type="submission" date="2019-03" db="EMBL/GenBank/DDBJ databases">
        <title>First draft genome of Liparis tanakae, snailfish: a comprehensive survey of snailfish specific genes.</title>
        <authorList>
            <person name="Kim W."/>
            <person name="Song I."/>
            <person name="Jeong J.-H."/>
            <person name="Kim D."/>
            <person name="Kim S."/>
            <person name="Ryu S."/>
            <person name="Song J.Y."/>
            <person name="Lee S.K."/>
        </authorList>
    </citation>
    <scope>NUCLEOTIDE SEQUENCE [LARGE SCALE GENOMIC DNA]</scope>
    <source>
        <tissue evidence="2">Muscle</tissue>
    </source>
</reference>
<dbReference type="Proteomes" id="UP000314294">
    <property type="component" value="Unassembled WGS sequence"/>
</dbReference>
<evidence type="ECO:0000256" key="1">
    <source>
        <dbReference type="SAM" id="MobiDB-lite"/>
    </source>
</evidence>
<dbReference type="AlphaFoldDB" id="A0A4Z2JJ80"/>
<comment type="caution">
    <text evidence="2">The sequence shown here is derived from an EMBL/GenBank/DDBJ whole genome shotgun (WGS) entry which is preliminary data.</text>
</comment>
<protein>
    <submittedName>
        <fullName evidence="2">Uncharacterized protein</fullName>
    </submittedName>
</protein>
<sequence>MVLRQIQGYCHILSSSTLFDPDAVLRSQDEFPQRPKIFPFLTSFDVELRSPAEKGTYAYGGLPTEFSGRKRSGRNASGSGKYRGSRWSA</sequence>
<proteinExistence type="predicted"/>
<dbReference type="EMBL" id="SRLO01000001">
    <property type="protein sequence ID" value="TNN89698.1"/>
    <property type="molecule type" value="Genomic_DNA"/>
</dbReference>
<accession>A0A4Z2JJ80</accession>
<gene>
    <name evidence="2" type="ORF">EYF80_000301</name>
</gene>
<evidence type="ECO:0000313" key="3">
    <source>
        <dbReference type="Proteomes" id="UP000314294"/>
    </source>
</evidence>
<keyword evidence="3" id="KW-1185">Reference proteome</keyword>
<organism evidence="2 3">
    <name type="scientific">Liparis tanakae</name>
    <name type="common">Tanaka's snailfish</name>
    <dbReference type="NCBI Taxonomy" id="230148"/>
    <lineage>
        <taxon>Eukaryota</taxon>
        <taxon>Metazoa</taxon>
        <taxon>Chordata</taxon>
        <taxon>Craniata</taxon>
        <taxon>Vertebrata</taxon>
        <taxon>Euteleostomi</taxon>
        <taxon>Actinopterygii</taxon>
        <taxon>Neopterygii</taxon>
        <taxon>Teleostei</taxon>
        <taxon>Neoteleostei</taxon>
        <taxon>Acanthomorphata</taxon>
        <taxon>Eupercaria</taxon>
        <taxon>Perciformes</taxon>
        <taxon>Cottioidei</taxon>
        <taxon>Cottales</taxon>
        <taxon>Liparidae</taxon>
        <taxon>Liparis</taxon>
    </lineage>
</organism>